<evidence type="ECO:0000313" key="5">
    <source>
        <dbReference type="Proteomes" id="UP000672011"/>
    </source>
</evidence>
<dbReference type="RefSeq" id="WP_230475534.1">
    <property type="nucleotide sequence ID" value="NZ_CP072842.1"/>
</dbReference>
<dbReference type="PANTHER" id="PTHR35580">
    <property type="entry name" value="CELL SURFACE GLYCOPROTEIN (S-LAYER PROTEIN)-LIKE PROTEIN"/>
    <property type="match status" value="1"/>
</dbReference>
<dbReference type="Pfam" id="PF18962">
    <property type="entry name" value="Por_Secre_tail"/>
    <property type="match status" value="1"/>
</dbReference>
<accession>A0ABX7XAJ3</accession>
<dbReference type="InterPro" id="IPR026444">
    <property type="entry name" value="Secre_tail"/>
</dbReference>
<dbReference type="PANTHER" id="PTHR35580:SF1">
    <property type="entry name" value="PHYTASE-LIKE DOMAIN-CONTAINING PROTEIN"/>
    <property type="match status" value="1"/>
</dbReference>
<evidence type="ECO:0000259" key="3">
    <source>
        <dbReference type="Pfam" id="PF18962"/>
    </source>
</evidence>
<organism evidence="4 5">
    <name type="scientific">Faecalibacter bovis</name>
    <dbReference type="NCBI Taxonomy" id="2898187"/>
    <lineage>
        <taxon>Bacteria</taxon>
        <taxon>Pseudomonadati</taxon>
        <taxon>Bacteroidota</taxon>
        <taxon>Flavobacteriia</taxon>
        <taxon>Flavobacteriales</taxon>
        <taxon>Weeksellaceae</taxon>
        <taxon>Faecalibacter</taxon>
    </lineage>
</organism>
<feature type="chain" id="PRO_5046523569" evidence="2">
    <location>
        <begin position="21"/>
        <end position="584"/>
    </location>
</feature>
<feature type="signal peptide" evidence="2">
    <location>
        <begin position="1"/>
        <end position="20"/>
    </location>
</feature>
<dbReference type="Proteomes" id="UP000672011">
    <property type="component" value="Chromosome"/>
</dbReference>
<name>A0ABX7XAJ3_9FLAO</name>
<keyword evidence="5" id="KW-1185">Reference proteome</keyword>
<reference evidence="4 5" key="1">
    <citation type="journal article" date="2021" name="Int. J. Syst. Evol. Microbiol.">
        <title>Faecalibacter bovis sp. nov., isolated from cow faeces.</title>
        <authorList>
            <person name="Li F."/>
            <person name="Zhao W."/>
            <person name="Hong Q."/>
            <person name="Shao Q."/>
            <person name="Song J."/>
            <person name="Yang S."/>
        </authorList>
    </citation>
    <scope>NUCLEOTIDE SEQUENCE [LARGE SCALE GENOMIC DNA]</scope>
    <source>
        <strain evidence="4 5">ZY171143</strain>
    </source>
</reference>
<dbReference type="InterPro" id="IPR052918">
    <property type="entry name" value="Motility_Chemotaxis_Reg"/>
</dbReference>
<evidence type="ECO:0000256" key="1">
    <source>
        <dbReference type="ARBA" id="ARBA00022729"/>
    </source>
</evidence>
<gene>
    <name evidence="4" type="ORF">J9309_08895</name>
</gene>
<feature type="domain" description="Secretion system C-terminal sorting" evidence="3">
    <location>
        <begin position="511"/>
        <end position="583"/>
    </location>
</feature>
<keyword evidence="1 2" id="KW-0732">Signal</keyword>
<dbReference type="EMBL" id="CP072842">
    <property type="protein sequence ID" value="QTV04913.1"/>
    <property type="molecule type" value="Genomic_DNA"/>
</dbReference>
<dbReference type="NCBIfam" id="TIGR04183">
    <property type="entry name" value="Por_Secre_tail"/>
    <property type="match status" value="1"/>
</dbReference>
<evidence type="ECO:0000256" key="2">
    <source>
        <dbReference type="SAM" id="SignalP"/>
    </source>
</evidence>
<proteinExistence type="predicted"/>
<evidence type="ECO:0000313" key="4">
    <source>
        <dbReference type="EMBL" id="QTV04913.1"/>
    </source>
</evidence>
<protein>
    <submittedName>
        <fullName evidence="4">T9SS type A sorting domain-containing protein</fullName>
    </submittedName>
</protein>
<reference evidence="5" key="2">
    <citation type="submission" date="2021-04" db="EMBL/GenBank/DDBJ databases">
        <title>Taxonomy of Flavobacteriaceae bacterium ZY171143.</title>
        <authorList>
            <person name="Li F."/>
        </authorList>
    </citation>
    <scope>NUCLEOTIDE SEQUENCE [LARGE SCALE GENOMIC DNA]</scope>
    <source>
        <strain evidence="5">ZY171143</strain>
    </source>
</reference>
<sequence>MKHKLLLLFTFITTFLQAQGFNEYDRLWSTYVGGNGLNFPKIVKDNNGNIIVAGSHFNPNISINHPVIREYFQNFIHPTNNPMMYQTDDYRVSYIAKFNTDGEIINSGYLPYEIEDIQLDDNNEIIIYGRTLRRDLGSVNVWFSEPQEDWNRLILLISKLDTDFNSIWTTYLPITVNWYNNITIDELGNIYGAGTTTVRNGITTEGTFYPEFTAHLNGNSEGNGLIFKLNSNGQLVWSTYYGDGRIIDLAYANDKLYMILQIYSTLNFPWITDNAYQTTPSILSLARFNPSNGQRELATYYGESDILTLADIEVTNDAIYISGDTSIFSDNTPFITSNSYQPTFGGGYTDYYLAKLDFNFNPIWGTYIGGSETEMFSLSQKNLFFNHNYLYFTASTGSTEISFDEHTFRPTNAGNSDLLMMKFNPNGQLVWGSFYGSNGNEFLPSLLPINDETFYLAGHTDSPKDITTPNTYQQYYSYLPDNRDYGQLFLAKFGFNPDLNTSDISTSTLKIYPNPAKDKVFINGFIYQDSLIEVYNLVGQKVITQKAKSGLIQEIEVQFLPKGTYIIKAIDITGKAFQEKIVIQ</sequence>